<gene>
    <name evidence="1" type="ORF">METZ01_LOCUS469270</name>
</gene>
<accession>A0A383B8C7</accession>
<sequence>MTAIESNVKTSLEMQHTFQDPAVPMIALPTRFTSHRVNRDQRMPEGGSIDLANLKGAGCVRHIWILFGQEVRLEINVDGAKKSQV</sequence>
<dbReference type="EMBL" id="UINC01198455">
    <property type="protein sequence ID" value="SVE16416.1"/>
    <property type="molecule type" value="Genomic_DNA"/>
</dbReference>
<reference evidence="1" key="1">
    <citation type="submission" date="2018-05" db="EMBL/GenBank/DDBJ databases">
        <authorList>
            <person name="Lanie J.A."/>
            <person name="Ng W.-L."/>
            <person name="Kazmierczak K.M."/>
            <person name="Andrzejewski T.M."/>
            <person name="Davidsen T.M."/>
            <person name="Wayne K.J."/>
            <person name="Tettelin H."/>
            <person name="Glass J.I."/>
            <person name="Rusch D."/>
            <person name="Podicherti R."/>
            <person name="Tsui H.-C.T."/>
            <person name="Winkler M.E."/>
        </authorList>
    </citation>
    <scope>NUCLEOTIDE SEQUENCE</scope>
</reference>
<organism evidence="1">
    <name type="scientific">marine metagenome</name>
    <dbReference type="NCBI Taxonomy" id="408172"/>
    <lineage>
        <taxon>unclassified sequences</taxon>
        <taxon>metagenomes</taxon>
        <taxon>ecological metagenomes</taxon>
    </lineage>
</organism>
<dbReference type="AlphaFoldDB" id="A0A383B8C7"/>
<name>A0A383B8C7_9ZZZZ</name>
<protein>
    <submittedName>
        <fullName evidence="1">Uncharacterized protein</fullName>
    </submittedName>
</protein>
<proteinExistence type="predicted"/>
<feature type="non-terminal residue" evidence="1">
    <location>
        <position position="85"/>
    </location>
</feature>
<dbReference type="Gene3D" id="2.60.120.1390">
    <property type="match status" value="1"/>
</dbReference>
<evidence type="ECO:0000313" key="1">
    <source>
        <dbReference type="EMBL" id="SVE16416.1"/>
    </source>
</evidence>